<evidence type="ECO:0000256" key="1">
    <source>
        <dbReference type="SAM" id="Phobius"/>
    </source>
</evidence>
<feature type="transmembrane region" description="Helical" evidence="1">
    <location>
        <begin position="46"/>
        <end position="73"/>
    </location>
</feature>
<keyword evidence="3" id="KW-1185">Reference proteome</keyword>
<feature type="transmembrane region" description="Helical" evidence="1">
    <location>
        <begin position="301"/>
        <end position="320"/>
    </location>
</feature>
<comment type="caution">
    <text evidence="2">The sequence shown here is derived from an EMBL/GenBank/DDBJ whole genome shotgun (WGS) entry which is preliminary data.</text>
</comment>
<feature type="transmembrane region" description="Helical" evidence="1">
    <location>
        <begin position="326"/>
        <end position="346"/>
    </location>
</feature>
<evidence type="ECO:0000313" key="2">
    <source>
        <dbReference type="EMBL" id="GAA2071756.1"/>
    </source>
</evidence>
<sequence>MSDEPDPLHTTTTRADLLAAWRAREVALRARLLAPGAVLAVRRLPLLMAVVSLLAVVPAEPMAVAIALEILTWWATARFLPGGRIVRHLAGAAAALVAAVGYLLLPGADTSAVAEPVAAALGVLTVGLCLSSMIRDVREQVAVRRELEDGLQQLRRPAARDLPPGGVGRHDGEVHDLRDDPDGLLAADGPLARAHARIAPPAAAVVALLGVLAGTATMLMGSLPFVAGPANLVAAAVAAGAVALGLVVLLWAALFSSLVLPWSMNRELGRSRVEAEVHLARVAVARGQERPAVRHGPAPRVAVVAMLLVGTGLLVARLVLDPTVGIVVGAVGLAVVVAAVVTVVAVRARATRTMPLHGRCDDVRGLPSTRVELVLDDAVLTVRPTAGTVLRGASIALRWWR</sequence>
<name>A0ABN2VUD1_9ACTN</name>
<evidence type="ECO:0000313" key="3">
    <source>
        <dbReference type="Proteomes" id="UP001501480"/>
    </source>
</evidence>
<organism evidence="2 3">
    <name type="scientific">Aeromicrobium halocynthiae</name>
    <dbReference type="NCBI Taxonomy" id="560557"/>
    <lineage>
        <taxon>Bacteria</taxon>
        <taxon>Bacillati</taxon>
        <taxon>Actinomycetota</taxon>
        <taxon>Actinomycetes</taxon>
        <taxon>Propionibacteriales</taxon>
        <taxon>Nocardioidaceae</taxon>
        <taxon>Aeromicrobium</taxon>
    </lineage>
</organism>
<reference evidence="2 3" key="1">
    <citation type="journal article" date="2019" name="Int. J. Syst. Evol. Microbiol.">
        <title>The Global Catalogue of Microorganisms (GCM) 10K type strain sequencing project: providing services to taxonomists for standard genome sequencing and annotation.</title>
        <authorList>
            <consortium name="The Broad Institute Genomics Platform"/>
            <consortium name="The Broad Institute Genome Sequencing Center for Infectious Disease"/>
            <person name="Wu L."/>
            <person name="Ma J."/>
        </authorList>
    </citation>
    <scope>NUCLEOTIDE SEQUENCE [LARGE SCALE GENOMIC DNA]</scope>
    <source>
        <strain evidence="2 3">JCM 15749</strain>
    </source>
</reference>
<feature type="transmembrane region" description="Helical" evidence="1">
    <location>
        <begin position="232"/>
        <end position="262"/>
    </location>
</feature>
<keyword evidence="1" id="KW-0812">Transmembrane</keyword>
<feature type="transmembrane region" description="Helical" evidence="1">
    <location>
        <begin position="202"/>
        <end position="226"/>
    </location>
</feature>
<proteinExistence type="predicted"/>
<feature type="transmembrane region" description="Helical" evidence="1">
    <location>
        <begin position="85"/>
        <end position="105"/>
    </location>
</feature>
<dbReference type="RefSeq" id="WP_344324393.1">
    <property type="nucleotide sequence ID" value="NZ_BAAAPY010000001.1"/>
</dbReference>
<protein>
    <submittedName>
        <fullName evidence="2">Uncharacterized protein</fullName>
    </submittedName>
</protein>
<dbReference type="EMBL" id="BAAAPY010000001">
    <property type="protein sequence ID" value="GAA2071756.1"/>
    <property type="molecule type" value="Genomic_DNA"/>
</dbReference>
<accession>A0ABN2VUD1</accession>
<gene>
    <name evidence="2" type="ORF">GCM10009821_07120</name>
</gene>
<keyword evidence="1" id="KW-1133">Transmembrane helix</keyword>
<feature type="transmembrane region" description="Helical" evidence="1">
    <location>
        <begin position="117"/>
        <end position="134"/>
    </location>
</feature>
<dbReference type="Proteomes" id="UP001501480">
    <property type="component" value="Unassembled WGS sequence"/>
</dbReference>
<keyword evidence="1" id="KW-0472">Membrane</keyword>